<feature type="compositionally biased region" description="Basic residues" evidence="2">
    <location>
        <begin position="162"/>
        <end position="178"/>
    </location>
</feature>
<dbReference type="OrthoDB" id="424753at2759"/>
<evidence type="ECO:0000313" key="6">
    <source>
        <dbReference type="Proteomes" id="UP000297245"/>
    </source>
</evidence>
<dbReference type="SMART" id="SM00717">
    <property type="entry name" value="SANT"/>
    <property type="match status" value="1"/>
</dbReference>
<keyword evidence="6" id="KW-1185">Reference proteome</keyword>
<dbReference type="PROSITE" id="PS51294">
    <property type="entry name" value="HTH_MYB"/>
    <property type="match status" value="1"/>
</dbReference>
<feature type="compositionally biased region" description="Low complexity" evidence="2">
    <location>
        <begin position="235"/>
        <end position="250"/>
    </location>
</feature>
<dbReference type="Pfam" id="PF23082">
    <property type="entry name" value="Myb_DNA-binding_2"/>
    <property type="match status" value="1"/>
</dbReference>
<feature type="region of interest" description="Disordered" evidence="2">
    <location>
        <begin position="135"/>
        <end position="197"/>
    </location>
</feature>
<dbReference type="CDD" id="cd00167">
    <property type="entry name" value="SANT"/>
    <property type="match status" value="1"/>
</dbReference>
<feature type="compositionally biased region" description="Low complexity" evidence="2">
    <location>
        <begin position="322"/>
        <end position="344"/>
    </location>
</feature>
<organism evidence="5 6">
    <name type="scientific">Dendrothele bispora (strain CBS 962.96)</name>
    <dbReference type="NCBI Taxonomy" id="1314807"/>
    <lineage>
        <taxon>Eukaryota</taxon>
        <taxon>Fungi</taxon>
        <taxon>Dikarya</taxon>
        <taxon>Basidiomycota</taxon>
        <taxon>Agaricomycotina</taxon>
        <taxon>Agaricomycetes</taxon>
        <taxon>Agaricomycetidae</taxon>
        <taxon>Agaricales</taxon>
        <taxon>Agaricales incertae sedis</taxon>
        <taxon>Dendrothele</taxon>
    </lineage>
</organism>
<dbReference type="InterPro" id="IPR009057">
    <property type="entry name" value="Homeodomain-like_sf"/>
</dbReference>
<feature type="region of interest" description="Disordered" evidence="2">
    <location>
        <begin position="272"/>
        <end position="344"/>
    </location>
</feature>
<reference evidence="5 6" key="1">
    <citation type="journal article" date="2019" name="Nat. Ecol. Evol.">
        <title>Megaphylogeny resolves global patterns of mushroom evolution.</title>
        <authorList>
            <person name="Varga T."/>
            <person name="Krizsan K."/>
            <person name="Foldi C."/>
            <person name="Dima B."/>
            <person name="Sanchez-Garcia M."/>
            <person name="Sanchez-Ramirez S."/>
            <person name="Szollosi G.J."/>
            <person name="Szarkandi J.G."/>
            <person name="Papp V."/>
            <person name="Albert L."/>
            <person name="Andreopoulos W."/>
            <person name="Angelini C."/>
            <person name="Antonin V."/>
            <person name="Barry K.W."/>
            <person name="Bougher N.L."/>
            <person name="Buchanan P."/>
            <person name="Buyck B."/>
            <person name="Bense V."/>
            <person name="Catcheside P."/>
            <person name="Chovatia M."/>
            <person name="Cooper J."/>
            <person name="Damon W."/>
            <person name="Desjardin D."/>
            <person name="Finy P."/>
            <person name="Geml J."/>
            <person name="Haridas S."/>
            <person name="Hughes K."/>
            <person name="Justo A."/>
            <person name="Karasinski D."/>
            <person name="Kautmanova I."/>
            <person name="Kiss B."/>
            <person name="Kocsube S."/>
            <person name="Kotiranta H."/>
            <person name="LaButti K.M."/>
            <person name="Lechner B.E."/>
            <person name="Liimatainen K."/>
            <person name="Lipzen A."/>
            <person name="Lukacs Z."/>
            <person name="Mihaltcheva S."/>
            <person name="Morgado L.N."/>
            <person name="Niskanen T."/>
            <person name="Noordeloos M.E."/>
            <person name="Ohm R.A."/>
            <person name="Ortiz-Santana B."/>
            <person name="Ovrebo C."/>
            <person name="Racz N."/>
            <person name="Riley R."/>
            <person name="Savchenko A."/>
            <person name="Shiryaev A."/>
            <person name="Soop K."/>
            <person name="Spirin V."/>
            <person name="Szebenyi C."/>
            <person name="Tomsovsky M."/>
            <person name="Tulloss R.E."/>
            <person name="Uehling J."/>
            <person name="Grigoriev I.V."/>
            <person name="Vagvolgyi C."/>
            <person name="Papp T."/>
            <person name="Martin F.M."/>
            <person name="Miettinen O."/>
            <person name="Hibbett D.S."/>
            <person name="Nagy L.G."/>
        </authorList>
    </citation>
    <scope>NUCLEOTIDE SEQUENCE [LARGE SCALE GENOMIC DNA]</scope>
    <source>
        <strain evidence="5 6">CBS 962.96</strain>
    </source>
</reference>
<evidence type="ECO:0000313" key="5">
    <source>
        <dbReference type="EMBL" id="THU97520.1"/>
    </source>
</evidence>
<feature type="compositionally biased region" description="Low complexity" evidence="2">
    <location>
        <begin position="511"/>
        <end position="523"/>
    </location>
</feature>
<dbReference type="PROSITE" id="PS50090">
    <property type="entry name" value="MYB_LIKE"/>
    <property type="match status" value="1"/>
</dbReference>
<name>A0A4S8M609_DENBC</name>
<proteinExistence type="predicted"/>
<dbReference type="InterPro" id="IPR017930">
    <property type="entry name" value="Myb_dom"/>
</dbReference>
<feature type="domain" description="Myb-like" evidence="3">
    <location>
        <begin position="567"/>
        <end position="622"/>
    </location>
</feature>
<feature type="compositionally biased region" description="Acidic residues" evidence="2">
    <location>
        <begin position="397"/>
        <end position="410"/>
    </location>
</feature>
<accession>A0A4S8M609</accession>
<evidence type="ECO:0000259" key="3">
    <source>
        <dbReference type="PROSITE" id="PS50090"/>
    </source>
</evidence>
<dbReference type="Gene3D" id="1.10.10.60">
    <property type="entry name" value="Homeodomain-like"/>
    <property type="match status" value="1"/>
</dbReference>
<dbReference type="PANTHER" id="PTHR22705">
    <property type="entry name" value="ZINC FINGER, ZZ DOMAIN CONTAINING 3"/>
    <property type="match status" value="1"/>
</dbReference>
<protein>
    <submittedName>
        <fullName evidence="5">Uncharacterized protein</fullName>
    </submittedName>
</protein>
<gene>
    <name evidence="5" type="ORF">K435DRAFT_796464</name>
</gene>
<dbReference type="Proteomes" id="UP000297245">
    <property type="component" value="Unassembled WGS sequence"/>
</dbReference>
<feature type="compositionally biased region" description="Acidic residues" evidence="2">
    <location>
        <begin position="453"/>
        <end position="494"/>
    </location>
</feature>
<feature type="compositionally biased region" description="Low complexity" evidence="2">
    <location>
        <begin position="285"/>
        <end position="298"/>
    </location>
</feature>
<keyword evidence="1" id="KW-0175">Coiled coil</keyword>
<feature type="compositionally biased region" description="Basic and acidic residues" evidence="2">
    <location>
        <begin position="435"/>
        <end position="452"/>
    </location>
</feature>
<dbReference type="SUPFAM" id="SSF46689">
    <property type="entry name" value="Homeodomain-like"/>
    <property type="match status" value="1"/>
</dbReference>
<dbReference type="EMBL" id="ML179154">
    <property type="protein sequence ID" value="THU97520.1"/>
    <property type="molecule type" value="Genomic_DNA"/>
</dbReference>
<evidence type="ECO:0000259" key="4">
    <source>
        <dbReference type="PROSITE" id="PS51294"/>
    </source>
</evidence>
<feature type="region of interest" description="Disordered" evidence="2">
    <location>
        <begin position="358"/>
        <end position="570"/>
    </location>
</feature>
<sequence>MDDRRAHTLEALSTFIQAQKALLARTQNDLGRLKELRSKAQEKPDAFVDSWDEEVSSFRLSEQVADCYPVVPKGIDWTLYANHDPSPFHTLLAQPRIPATSTISSATISPSILDLQKYVKTQRTSILEPVFAKFDLSFDPPPPEPPDSNSNSQTDPLEGGGTKKRTKILPHHHKRRRNTSGACNVASGGITPSRGRGGLFIRKDKALAGADENMHINVDVVDMNMVASPPPMSASTTIPETPLSTTSTLPPSTPCLPMALSKTSRVRRPTIKASALGSGSGSGLGSQPSLRRTSISSRTRNKSFSSHVQVEIPMDVDPPPSSAFKSKSLSPSTTATSASSVSIPTPTSLVAAAAKTLLSKPKPLTITIPSKKDRERLAASRSVSLSGRLPSFSPHFDEEEEREGEGEEESGSGSGSGSESGSNAQEMDDMDVDMDMDREQEMEMEEPEHLSERDEEDGHEDEDEEENFTFGEDYAEYGEDEYNSEEEKEEEEDGTYPAYTNGHARPCLHIRSNGNSSASSTRRSSNHRHSSFNKPNRVLVDNNASSVSQSASDVNSSPTNQKLSKPKPDTYKQAWSVSEQHLLEKLLLEIPEGEKNRWKKISTAMDGRRTPRQVASRVQKYFEKLKRYGVGVE</sequence>
<dbReference type="InterPro" id="IPR001005">
    <property type="entry name" value="SANT/Myb"/>
</dbReference>
<dbReference type="PANTHER" id="PTHR22705:SF0">
    <property type="entry name" value="ZZ-TYPE ZINC FINGER-CONTAINING PROTEIN 3"/>
    <property type="match status" value="1"/>
</dbReference>
<dbReference type="InterPro" id="IPR037830">
    <property type="entry name" value="ZZZ3"/>
</dbReference>
<dbReference type="AlphaFoldDB" id="A0A4S8M609"/>
<feature type="domain" description="HTH myb-type" evidence="4">
    <location>
        <begin position="567"/>
        <end position="626"/>
    </location>
</feature>
<evidence type="ECO:0000256" key="2">
    <source>
        <dbReference type="SAM" id="MobiDB-lite"/>
    </source>
</evidence>
<evidence type="ECO:0000256" key="1">
    <source>
        <dbReference type="SAM" id="Coils"/>
    </source>
</evidence>
<feature type="coiled-coil region" evidence="1">
    <location>
        <begin position="16"/>
        <end position="43"/>
    </location>
</feature>
<feature type="compositionally biased region" description="Low complexity" evidence="2">
    <location>
        <begin position="540"/>
        <end position="557"/>
    </location>
</feature>
<feature type="region of interest" description="Disordered" evidence="2">
    <location>
        <begin position="231"/>
        <end position="254"/>
    </location>
</feature>